<accession>A0A6J5LG72</accession>
<name>A0A6J5LG72_9CAUD</name>
<gene>
    <name evidence="1" type="ORF">UFOVP137_48</name>
</gene>
<reference evidence="1" key="1">
    <citation type="submission" date="2020-04" db="EMBL/GenBank/DDBJ databases">
        <authorList>
            <person name="Chiriac C."/>
            <person name="Salcher M."/>
            <person name="Ghai R."/>
            <person name="Kavagutti S V."/>
        </authorList>
    </citation>
    <scope>NUCLEOTIDE SEQUENCE</scope>
</reference>
<sequence length="189" mass="21364">MTDRELFQIALDALEHLQTDVEWQYKSPTRAMLRKIEKALRARLAQPEPYPENFIDALRFDAAQSELVIYARKEGDLIVADLPQVPTGGGGISKDEQPEPEPVAWGILNTRPTEKQPLMMVMLDEPEPSHLVVPLYTAQPQREWVGLTSDEISCIIEASEITLKNYCSEDKQTEYARAIEAKLKEKNGG</sequence>
<evidence type="ECO:0000313" key="1">
    <source>
        <dbReference type="EMBL" id="CAB4131950.1"/>
    </source>
</evidence>
<proteinExistence type="predicted"/>
<dbReference type="EMBL" id="LR796255">
    <property type="protein sequence ID" value="CAB4131950.1"/>
    <property type="molecule type" value="Genomic_DNA"/>
</dbReference>
<protein>
    <submittedName>
        <fullName evidence="1">Uncharacterized protein</fullName>
    </submittedName>
</protein>
<organism evidence="1">
    <name type="scientific">uncultured Caudovirales phage</name>
    <dbReference type="NCBI Taxonomy" id="2100421"/>
    <lineage>
        <taxon>Viruses</taxon>
        <taxon>Duplodnaviria</taxon>
        <taxon>Heunggongvirae</taxon>
        <taxon>Uroviricota</taxon>
        <taxon>Caudoviricetes</taxon>
        <taxon>Peduoviridae</taxon>
        <taxon>Maltschvirus</taxon>
        <taxon>Maltschvirus maltsch</taxon>
    </lineage>
</organism>